<protein>
    <recommendedName>
        <fullName evidence="1">RES domain-containing protein</fullName>
    </recommendedName>
</protein>
<feature type="non-terminal residue" evidence="2">
    <location>
        <position position="1"/>
    </location>
</feature>
<feature type="domain" description="RES" evidence="1">
    <location>
        <begin position="2"/>
        <end position="78"/>
    </location>
</feature>
<accession>X1DA62</accession>
<dbReference type="InterPro" id="IPR014914">
    <property type="entry name" value="RES_dom"/>
</dbReference>
<dbReference type="AlphaFoldDB" id="X1DA62"/>
<reference evidence="2" key="1">
    <citation type="journal article" date="2014" name="Front. Microbiol.">
        <title>High frequency of phylogenetically diverse reductive dehalogenase-homologous genes in deep subseafloor sedimentary metagenomes.</title>
        <authorList>
            <person name="Kawai M."/>
            <person name="Futagami T."/>
            <person name="Toyoda A."/>
            <person name="Takaki Y."/>
            <person name="Nishi S."/>
            <person name="Hori S."/>
            <person name="Arai W."/>
            <person name="Tsubouchi T."/>
            <person name="Morono Y."/>
            <person name="Uchiyama I."/>
            <person name="Ito T."/>
            <person name="Fujiyama A."/>
            <person name="Inagaki F."/>
            <person name="Takami H."/>
        </authorList>
    </citation>
    <scope>NUCLEOTIDE SEQUENCE</scope>
    <source>
        <strain evidence="2">Expedition CK06-06</strain>
    </source>
</reference>
<comment type="caution">
    <text evidence="2">The sequence shown here is derived from an EMBL/GenBank/DDBJ whole genome shotgun (WGS) entry which is preliminary data.</text>
</comment>
<gene>
    <name evidence="2" type="ORF">S01H4_44714</name>
</gene>
<name>X1DA62_9ZZZZ</name>
<proteinExistence type="predicted"/>
<dbReference type="Pfam" id="PF08808">
    <property type="entry name" value="RES"/>
    <property type="match status" value="1"/>
</dbReference>
<evidence type="ECO:0000259" key="1">
    <source>
        <dbReference type="Pfam" id="PF08808"/>
    </source>
</evidence>
<evidence type="ECO:0000313" key="2">
    <source>
        <dbReference type="EMBL" id="GAG93311.1"/>
    </source>
</evidence>
<dbReference type="EMBL" id="BART01024820">
    <property type="protein sequence ID" value="GAG93311.1"/>
    <property type="molecule type" value="Genomic_DNA"/>
</dbReference>
<sequence length="124" mass="14005">FQAEIKTEQGVDLTSEKFDQHRALISSASDYQTSQLLGSNMREAGIEAFLYYSARDPQQGKNIGLFTPNAFAEKSPLTKSWQTWQCNATDNTVEFIRQSVSKRKIITYNIKDFLVNGSLPQPAH</sequence>
<organism evidence="2">
    <name type="scientific">marine sediment metagenome</name>
    <dbReference type="NCBI Taxonomy" id="412755"/>
    <lineage>
        <taxon>unclassified sequences</taxon>
        <taxon>metagenomes</taxon>
        <taxon>ecological metagenomes</taxon>
    </lineage>
</organism>